<evidence type="ECO:0000313" key="3">
    <source>
        <dbReference type="Proteomes" id="UP000326565"/>
    </source>
</evidence>
<dbReference type="InterPro" id="IPR001810">
    <property type="entry name" value="F-box_dom"/>
</dbReference>
<dbReference type="Proteomes" id="UP000326565">
    <property type="component" value="Unassembled WGS sequence"/>
</dbReference>
<organism evidence="2 3">
    <name type="scientific">Aspergillus leporis</name>
    <dbReference type="NCBI Taxonomy" id="41062"/>
    <lineage>
        <taxon>Eukaryota</taxon>
        <taxon>Fungi</taxon>
        <taxon>Dikarya</taxon>
        <taxon>Ascomycota</taxon>
        <taxon>Pezizomycotina</taxon>
        <taxon>Eurotiomycetes</taxon>
        <taxon>Eurotiomycetidae</taxon>
        <taxon>Eurotiales</taxon>
        <taxon>Aspergillaceae</taxon>
        <taxon>Aspergillus</taxon>
        <taxon>Aspergillus subgen. Circumdati</taxon>
    </lineage>
</organism>
<evidence type="ECO:0000313" key="2">
    <source>
        <dbReference type="EMBL" id="KAB8074437.1"/>
    </source>
</evidence>
<name>A0A5N5X354_9EURO</name>
<dbReference type="CDD" id="cd09917">
    <property type="entry name" value="F-box_SF"/>
    <property type="match status" value="1"/>
</dbReference>
<gene>
    <name evidence="2" type="ORF">BDV29DRAFT_123534</name>
</gene>
<evidence type="ECO:0000259" key="1">
    <source>
        <dbReference type="PROSITE" id="PS50181"/>
    </source>
</evidence>
<protein>
    <recommendedName>
        <fullName evidence="1">F-box domain-containing protein</fullName>
    </recommendedName>
</protein>
<dbReference type="EMBL" id="ML732210">
    <property type="protein sequence ID" value="KAB8074437.1"/>
    <property type="molecule type" value="Genomic_DNA"/>
</dbReference>
<reference evidence="2 3" key="1">
    <citation type="submission" date="2019-04" db="EMBL/GenBank/DDBJ databases">
        <title>Friends and foes A comparative genomics study of 23 Aspergillus species from section Flavi.</title>
        <authorList>
            <consortium name="DOE Joint Genome Institute"/>
            <person name="Kjaerbolling I."/>
            <person name="Vesth T."/>
            <person name="Frisvad J.C."/>
            <person name="Nybo J.L."/>
            <person name="Theobald S."/>
            <person name="Kildgaard S."/>
            <person name="Isbrandt T."/>
            <person name="Kuo A."/>
            <person name="Sato A."/>
            <person name="Lyhne E.K."/>
            <person name="Kogle M.E."/>
            <person name="Wiebenga A."/>
            <person name="Kun R.S."/>
            <person name="Lubbers R.J."/>
            <person name="Makela M.R."/>
            <person name="Barry K."/>
            <person name="Chovatia M."/>
            <person name="Clum A."/>
            <person name="Daum C."/>
            <person name="Haridas S."/>
            <person name="He G."/>
            <person name="LaButti K."/>
            <person name="Lipzen A."/>
            <person name="Mondo S."/>
            <person name="Riley R."/>
            <person name="Salamov A."/>
            <person name="Simmons B.A."/>
            <person name="Magnuson J.K."/>
            <person name="Henrissat B."/>
            <person name="Mortensen U.H."/>
            <person name="Larsen T.O."/>
            <person name="Devries R.P."/>
            <person name="Grigoriev I.V."/>
            <person name="Machida M."/>
            <person name="Baker S.E."/>
            <person name="Andersen M.R."/>
        </authorList>
    </citation>
    <scope>NUCLEOTIDE SEQUENCE [LARGE SCALE GENOMIC DNA]</scope>
    <source>
        <strain evidence="2 3">CBS 151.66</strain>
    </source>
</reference>
<dbReference type="AlphaFoldDB" id="A0A5N5X354"/>
<sequence length="557" mass="64457">MGYSEVYCHLCGVSFNIARSRRVDEPYTAAWDYTGDHVSAMEEGMDWTECASNGCSFAVLAGNDEEEDDPVNDPDYVPNEDDMYEHNEYNSDHETIDDMMLDESQDGNVSEGPDHGPESHWYSDWLSTLPPPEKLAGEPIWISDPAQRTYVCLPVPEEGEMPDIIDGLWPVEHMPGPDCRGENAYSGRHITLEEMRGCRTVQCLIHKDSAERWERDGLEQDWELSGNYFLSGVCDGMPSRDESGPKMFPARGGIEEPRAENVTFDNFEDPNVYALPFHPWCFDIFSRLSERHFRHLNLAGLMKWRNAEFSWKDFHEFPRDGDVLGAQEQFWLHEPGKEYLAANPLYVPRLPSLLLTAIKEVKDFGPRIGAFNLSQSVVSSITPRKSAHQSADPLLSLPNEIRLMVVECLGSRDIANLRLASRAFRQLPVSLWYQLVRKEMPWLWEAWDENESTHTPSFWTAATANEIRVLSKRRTRYMKVLREEYQESDLDPNIIENMVSWPPTVPPQIKLPRGKTNWYELYSGITRNWSQLKGLQNRRRIWEDLEEIIKRIKKYER</sequence>
<accession>A0A5N5X354</accession>
<dbReference type="InterPro" id="IPR036047">
    <property type="entry name" value="F-box-like_dom_sf"/>
</dbReference>
<dbReference type="SUPFAM" id="SSF81383">
    <property type="entry name" value="F-box domain"/>
    <property type="match status" value="1"/>
</dbReference>
<dbReference type="Pfam" id="PF12937">
    <property type="entry name" value="F-box-like"/>
    <property type="match status" value="1"/>
</dbReference>
<dbReference type="PROSITE" id="PS50181">
    <property type="entry name" value="FBOX"/>
    <property type="match status" value="1"/>
</dbReference>
<dbReference type="OrthoDB" id="6612291at2759"/>
<proteinExistence type="predicted"/>
<feature type="domain" description="F-box" evidence="1">
    <location>
        <begin position="391"/>
        <end position="435"/>
    </location>
</feature>
<keyword evidence="3" id="KW-1185">Reference proteome</keyword>